<keyword evidence="3 6" id="KW-0560">Oxidoreductase</keyword>
<name>A0A8T2VK16_CERRI</name>
<evidence type="ECO:0000256" key="2">
    <source>
        <dbReference type="ARBA" id="ARBA00022723"/>
    </source>
</evidence>
<evidence type="ECO:0000256" key="3">
    <source>
        <dbReference type="ARBA" id="ARBA00023002"/>
    </source>
</evidence>
<organism evidence="7 8">
    <name type="scientific">Ceratopteris richardii</name>
    <name type="common">Triangle waterfern</name>
    <dbReference type="NCBI Taxonomy" id="49495"/>
    <lineage>
        <taxon>Eukaryota</taxon>
        <taxon>Viridiplantae</taxon>
        <taxon>Streptophyta</taxon>
        <taxon>Embryophyta</taxon>
        <taxon>Tracheophyta</taxon>
        <taxon>Polypodiopsida</taxon>
        <taxon>Polypodiidae</taxon>
        <taxon>Polypodiales</taxon>
        <taxon>Pteridineae</taxon>
        <taxon>Pteridaceae</taxon>
        <taxon>Parkerioideae</taxon>
        <taxon>Ceratopteris</taxon>
    </lineage>
</organism>
<evidence type="ECO:0008006" key="9">
    <source>
        <dbReference type="Google" id="ProtNLM"/>
    </source>
</evidence>
<dbReference type="OrthoDB" id="1896685at2759"/>
<comment type="similarity">
    <text evidence="1 6">Belongs to the cytochrome P450 family.</text>
</comment>
<dbReference type="GO" id="GO:0016705">
    <property type="term" value="F:oxidoreductase activity, acting on paired donors, with incorporation or reduction of molecular oxygen"/>
    <property type="evidence" value="ECO:0007669"/>
    <property type="project" value="InterPro"/>
</dbReference>
<keyword evidence="8" id="KW-1185">Reference proteome</keyword>
<evidence type="ECO:0000256" key="6">
    <source>
        <dbReference type="RuleBase" id="RU000461"/>
    </source>
</evidence>
<evidence type="ECO:0000256" key="4">
    <source>
        <dbReference type="ARBA" id="ARBA00023004"/>
    </source>
</evidence>
<keyword evidence="5 6" id="KW-0349">Heme</keyword>
<dbReference type="InterPro" id="IPR002401">
    <property type="entry name" value="Cyt_P450_E_grp-I"/>
</dbReference>
<dbReference type="PRINTS" id="PR00385">
    <property type="entry name" value="P450"/>
</dbReference>
<dbReference type="Gene3D" id="1.10.630.10">
    <property type="entry name" value="Cytochrome P450"/>
    <property type="match status" value="1"/>
</dbReference>
<dbReference type="EMBL" id="CM035406">
    <property type="protein sequence ID" value="KAH7445905.1"/>
    <property type="molecule type" value="Genomic_DNA"/>
</dbReference>
<dbReference type="Pfam" id="PF00067">
    <property type="entry name" value="p450"/>
    <property type="match status" value="1"/>
</dbReference>
<proteinExistence type="inferred from homology"/>
<dbReference type="Proteomes" id="UP000825935">
    <property type="component" value="Chromosome 1"/>
</dbReference>
<dbReference type="InterPro" id="IPR001128">
    <property type="entry name" value="Cyt_P450"/>
</dbReference>
<keyword evidence="4 5" id="KW-0408">Iron</keyword>
<gene>
    <name evidence="7" type="ORF">KP509_01G027800</name>
</gene>
<accession>A0A8T2VK16</accession>
<sequence>MLRFFLPRRWFQTLRWLRLGKERDMIEAMRVLVKFFEELVASKRRVLNDDGNCEKKFDLMSCLLMNGGDTYVDDKLLRDSAVSFVVAGRDTSAQALSWFFWLVAQHPSVENKIVEETRCIIGAASGDGRFSLTRGAVKQMHYLHAALTESLRLYPSVPFDFKHVRKDDILLDGTMMKKDDRLVYAIHAMGRMESIWGKDCLCFRPERWLNSCDGTFTDMHVPTFNYVVFNGGPRTCLGKDMAYVLMKAVASTILFHFSVHLVPGHIVTPRLSITLYMKDGLLVTLARRKPAAQPIK</sequence>
<feature type="binding site" description="axial binding residue" evidence="5">
    <location>
        <position position="236"/>
    </location>
    <ligand>
        <name>heme</name>
        <dbReference type="ChEBI" id="CHEBI:30413"/>
    </ligand>
    <ligandPart>
        <name>Fe</name>
        <dbReference type="ChEBI" id="CHEBI:18248"/>
    </ligandPart>
</feature>
<dbReference type="InterPro" id="IPR017972">
    <property type="entry name" value="Cyt_P450_CS"/>
</dbReference>
<dbReference type="GO" id="GO:0006629">
    <property type="term" value="P:lipid metabolic process"/>
    <property type="evidence" value="ECO:0007669"/>
    <property type="project" value="UniProtKB-ARBA"/>
</dbReference>
<evidence type="ECO:0000313" key="8">
    <source>
        <dbReference type="Proteomes" id="UP000825935"/>
    </source>
</evidence>
<dbReference type="AlphaFoldDB" id="A0A8T2VK16"/>
<dbReference type="InterPro" id="IPR036396">
    <property type="entry name" value="Cyt_P450_sf"/>
</dbReference>
<protein>
    <recommendedName>
        <fullName evidence="9">Cytochrome P450</fullName>
    </recommendedName>
</protein>
<dbReference type="PROSITE" id="PS00086">
    <property type="entry name" value="CYTOCHROME_P450"/>
    <property type="match status" value="1"/>
</dbReference>
<keyword evidence="6" id="KW-0503">Monooxygenase</keyword>
<dbReference type="GO" id="GO:0004497">
    <property type="term" value="F:monooxygenase activity"/>
    <property type="evidence" value="ECO:0007669"/>
    <property type="project" value="UniProtKB-KW"/>
</dbReference>
<keyword evidence="2 5" id="KW-0479">Metal-binding</keyword>
<evidence type="ECO:0000256" key="5">
    <source>
        <dbReference type="PIRSR" id="PIRSR602401-1"/>
    </source>
</evidence>
<comment type="cofactor">
    <cofactor evidence="5">
        <name>heme</name>
        <dbReference type="ChEBI" id="CHEBI:30413"/>
    </cofactor>
</comment>
<dbReference type="GO" id="GO:0020037">
    <property type="term" value="F:heme binding"/>
    <property type="evidence" value="ECO:0007669"/>
    <property type="project" value="InterPro"/>
</dbReference>
<dbReference type="PRINTS" id="PR00463">
    <property type="entry name" value="EP450I"/>
</dbReference>
<reference evidence="7" key="1">
    <citation type="submission" date="2021-08" db="EMBL/GenBank/DDBJ databases">
        <title>WGS assembly of Ceratopteris richardii.</title>
        <authorList>
            <person name="Marchant D.B."/>
            <person name="Chen G."/>
            <person name="Jenkins J."/>
            <person name="Shu S."/>
            <person name="Leebens-Mack J."/>
            <person name="Grimwood J."/>
            <person name="Schmutz J."/>
            <person name="Soltis P."/>
            <person name="Soltis D."/>
            <person name="Chen Z.-H."/>
        </authorList>
    </citation>
    <scope>NUCLEOTIDE SEQUENCE</scope>
    <source>
        <strain evidence="7">Whitten #5841</strain>
        <tissue evidence="7">Leaf</tissue>
    </source>
</reference>
<dbReference type="GO" id="GO:0005506">
    <property type="term" value="F:iron ion binding"/>
    <property type="evidence" value="ECO:0007669"/>
    <property type="project" value="InterPro"/>
</dbReference>
<dbReference type="PANTHER" id="PTHR24296">
    <property type="entry name" value="CYTOCHROME P450"/>
    <property type="match status" value="1"/>
</dbReference>
<dbReference type="SUPFAM" id="SSF48264">
    <property type="entry name" value="Cytochrome P450"/>
    <property type="match status" value="1"/>
</dbReference>
<evidence type="ECO:0000313" key="7">
    <source>
        <dbReference type="EMBL" id="KAH7445905.1"/>
    </source>
</evidence>
<dbReference type="OMA" id="IRQEIHT"/>
<comment type="caution">
    <text evidence="7">The sequence shown here is derived from an EMBL/GenBank/DDBJ whole genome shotgun (WGS) entry which is preliminary data.</text>
</comment>
<evidence type="ECO:0000256" key="1">
    <source>
        <dbReference type="ARBA" id="ARBA00010617"/>
    </source>
</evidence>